<dbReference type="InterPro" id="IPR046357">
    <property type="entry name" value="PPIase_dom_sf"/>
</dbReference>
<evidence type="ECO:0000256" key="4">
    <source>
        <dbReference type="ARBA" id="ARBA00023110"/>
    </source>
</evidence>
<organism evidence="8 9">
    <name type="scientific">Brumimicrobium oceani</name>
    <dbReference type="NCBI Taxonomy" id="2100725"/>
    <lineage>
        <taxon>Bacteria</taxon>
        <taxon>Pseudomonadati</taxon>
        <taxon>Bacteroidota</taxon>
        <taxon>Flavobacteriia</taxon>
        <taxon>Flavobacteriales</taxon>
        <taxon>Crocinitomicaceae</taxon>
        <taxon>Brumimicrobium</taxon>
    </lineage>
</organism>
<evidence type="ECO:0000256" key="1">
    <source>
        <dbReference type="ARBA" id="ARBA00000971"/>
    </source>
</evidence>
<evidence type="ECO:0000256" key="6">
    <source>
        <dbReference type="PROSITE-ProRule" id="PRU00277"/>
    </source>
</evidence>
<dbReference type="SUPFAM" id="SSF54534">
    <property type="entry name" value="FKBP-like"/>
    <property type="match status" value="2"/>
</dbReference>
<dbReference type="PANTHER" id="PTHR43811">
    <property type="entry name" value="FKBP-TYPE PEPTIDYL-PROLYL CIS-TRANS ISOMERASE FKPA"/>
    <property type="match status" value="1"/>
</dbReference>
<accession>A0A2U2X262</accession>
<dbReference type="PROSITE" id="PS50059">
    <property type="entry name" value="FKBP_PPIASE"/>
    <property type="match status" value="1"/>
</dbReference>
<dbReference type="EMBL" id="QFRJ01000015">
    <property type="protein sequence ID" value="PWH81871.1"/>
    <property type="molecule type" value="Genomic_DNA"/>
</dbReference>
<comment type="catalytic activity">
    <reaction evidence="1 6">
        <text>[protein]-peptidylproline (omega=180) = [protein]-peptidylproline (omega=0)</text>
        <dbReference type="Rhea" id="RHEA:16237"/>
        <dbReference type="Rhea" id="RHEA-COMP:10747"/>
        <dbReference type="Rhea" id="RHEA-COMP:10748"/>
        <dbReference type="ChEBI" id="CHEBI:83833"/>
        <dbReference type="ChEBI" id="CHEBI:83834"/>
        <dbReference type="EC" id="5.2.1.8"/>
    </reaction>
</comment>
<reference evidence="8 9" key="2">
    <citation type="submission" date="2018-05" db="EMBL/GenBank/DDBJ databases">
        <authorList>
            <person name="Lanie J.A."/>
            <person name="Ng W.-L."/>
            <person name="Kazmierczak K.M."/>
            <person name="Andrzejewski T.M."/>
            <person name="Davidsen T.M."/>
            <person name="Wayne K.J."/>
            <person name="Tettelin H."/>
            <person name="Glass J.I."/>
            <person name="Rusch D."/>
            <person name="Podicherti R."/>
            <person name="Tsui H.-C.T."/>
            <person name="Winkler M.E."/>
        </authorList>
    </citation>
    <scope>NUCLEOTIDE SEQUENCE [LARGE SCALE GENOMIC DNA]</scope>
    <source>
        <strain evidence="8 9">C305</strain>
    </source>
</reference>
<dbReference type="InterPro" id="IPR001179">
    <property type="entry name" value="PPIase_FKBP_dom"/>
</dbReference>
<dbReference type="PROSITE" id="PS51257">
    <property type="entry name" value="PROKAR_LIPOPROTEIN"/>
    <property type="match status" value="1"/>
</dbReference>
<dbReference type="RefSeq" id="WP_109360514.1">
    <property type="nucleotide sequence ID" value="NZ_QFRJ01000015.1"/>
</dbReference>
<evidence type="ECO:0000256" key="3">
    <source>
        <dbReference type="ARBA" id="ARBA00013194"/>
    </source>
</evidence>
<dbReference type="GO" id="GO:0003755">
    <property type="term" value="F:peptidyl-prolyl cis-trans isomerase activity"/>
    <property type="evidence" value="ECO:0007669"/>
    <property type="project" value="UniProtKB-KW"/>
</dbReference>
<evidence type="ECO:0000313" key="9">
    <source>
        <dbReference type="Proteomes" id="UP000245370"/>
    </source>
</evidence>
<dbReference type="Proteomes" id="UP000245370">
    <property type="component" value="Unassembled WGS sequence"/>
</dbReference>
<keyword evidence="9" id="KW-1185">Reference proteome</keyword>
<evidence type="ECO:0000313" key="8">
    <source>
        <dbReference type="EMBL" id="PWH81871.1"/>
    </source>
</evidence>
<evidence type="ECO:0000256" key="5">
    <source>
        <dbReference type="ARBA" id="ARBA00023235"/>
    </source>
</evidence>
<name>A0A2U2X262_9FLAO</name>
<keyword evidence="4 6" id="KW-0697">Rotamase</keyword>
<sequence>MKKLFFIPLITLFVACTSDPKDASEIDLDDFKERISYALGADMGTNFTNVPEEIFNMLDKKELENGFYEFLTKENLKTTDCIGILEAALSSPSGIDTSKYQMSEISHCYGSIFGEMMRNSLISKDAMGEINPEIARIGFANSLTKTDTLIPVEERQQMIMNFNNDLNNFAGEEFMIKMSKEHKHDVKEEGYILIENEEGSETPIDLSGEYNIVYTMTNIAGDTIISTLKDPKLSDEENAQVVNADDIVFPEAWKLAAKNMKVGAEYTIHTSHELAYGEEGLRSPNSPNYVIQPFSAITIYSKVLSQGERFGEVKANGQKVIEQAKMRPNTKVDTSGYILTTLEEGKGPKVQKGDDVQAHYILSNSKGEVIENSYMASSQNNQPAPSFSLNGVVLGWQYAIPEMREGGRYKLVLPYYLAYGEQGNQSIQPYETLTFEIEVIKSGAEGTLVQSRQPQQQQQFSEEQMRQLQEQLQQQQQQQQ</sequence>
<dbReference type="Pfam" id="PF00254">
    <property type="entry name" value="FKBP_C"/>
    <property type="match status" value="1"/>
</dbReference>
<gene>
    <name evidence="8" type="ORF">DIT68_14360</name>
</gene>
<evidence type="ECO:0000256" key="2">
    <source>
        <dbReference type="ARBA" id="ARBA00006577"/>
    </source>
</evidence>
<dbReference type="AlphaFoldDB" id="A0A2U2X262"/>
<dbReference type="PANTHER" id="PTHR43811:SF19">
    <property type="entry name" value="39 KDA FK506-BINDING NUCLEAR PROTEIN"/>
    <property type="match status" value="1"/>
</dbReference>
<evidence type="ECO:0000259" key="7">
    <source>
        <dbReference type="PROSITE" id="PS50059"/>
    </source>
</evidence>
<protein>
    <recommendedName>
        <fullName evidence="3 6">peptidylprolyl isomerase</fullName>
        <ecNumber evidence="3 6">5.2.1.8</ecNumber>
    </recommendedName>
</protein>
<dbReference type="EC" id="5.2.1.8" evidence="3 6"/>
<dbReference type="Gene3D" id="3.10.50.40">
    <property type="match status" value="2"/>
</dbReference>
<comment type="similarity">
    <text evidence="2">Belongs to the FKBP-type PPIase family.</text>
</comment>
<proteinExistence type="inferred from homology"/>
<keyword evidence="5 6" id="KW-0413">Isomerase</keyword>
<reference evidence="8 9" key="1">
    <citation type="submission" date="2018-05" db="EMBL/GenBank/DDBJ databases">
        <title>Brumimicrobium oceani sp. nov., isolated from coastal sediment.</title>
        <authorList>
            <person name="Kou Y."/>
        </authorList>
    </citation>
    <scope>NUCLEOTIDE SEQUENCE [LARGE SCALE GENOMIC DNA]</scope>
    <source>
        <strain evidence="8 9">C305</strain>
    </source>
</reference>
<comment type="caution">
    <text evidence="8">The sequence shown here is derived from an EMBL/GenBank/DDBJ whole genome shotgun (WGS) entry which is preliminary data.</text>
</comment>
<feature type="domain" description="PPIase FKBP-type" evidence="7">
    <location>
        <begin position="353"/>
        <end position="443"/>
    </location>
</feature>
<dbReference type="OrthoDB" id="9814548at2"/>